<evidence type="ECO:0000313" key="1">
    <source>
        <dbReference type="EMBL" id="RPB25604.1"/>
    </source>
</evidence>
<sequence>MAQFSTTISQDQRATAFHFFTSNRFFPSVAGSLGLPALAAAFPFAPDDAAGASAISTSAIL</sequence>
<accession>A0A3N4LRR1</accession>
<reference evidence="1 2" key="1">
    <citation type="journal article" date="2018" name="Nat. Ecol. Evol.">
        <title>Pezizomycetes genomes reveal the molecular basis of ectomycorrhizal truffle lifestyle.</title>
        <authorList>
            <person name="Murat C."/>
            <person name="Payen T."/>
            <person name="Noel B."/>
            <person name="Kuo A."/>
            <person name="Morin E."/>
            <person name="Chen J."/>
            <person name="Kohler A."/>
            <person name="Krizsan K."/>
            <person name="Balestrini R."/>
            <person name="Da Silva C."/>
            <person name="Montanini B."/>
            <person name="Hainaut M."/>
            <person name="Levati E."/>
            <person name="Barry K.W."/>
            <person name="Belfiori B."/>
            <person name="Cichocki N."/>
            <person name="Clum A."/>
            <person name="Dockter R.B."/>
            <person name="Fauchery L."/>
            <person name="Guy J."/>
            <person name="Iotti M."/>
            <person name="Le Tacon F."/>
            <person name="Lindquist E.A."/>
            <person name="Lipzen A."/>
            <person name="Malagnac F."/>
            <person name="Mello A."/>
            <person name="Molinier V."/>
            <person name="Miyauchi S."/>
            <person name="Poulain J."/>
            <person name="Riccioni C."/>
            <person name="Rubini A."/>
            <person name="Sitrit Y."/>
            <person name="Splivallo R."/>
            <person name="Traeger S."/>
            <person name="Wang M."/>
            <person name="Zifcakova L."/>
            <person name="Wipf D."/>
            <person name="Zambonelli A."/>
            <person name="Paolocci F."/>
            <person name="Nowrousian M."/>
            <person name="Ottonello S."/>
            <person name="Baldrian P."/>
            <person name="Spatafora J.W."/>
            <person name="Henrissat B."/>
            <person name="Nagy L.G."/>
            <person name="Aury J.M."/>
            <person name="Wincker P."/>
            <person name="Grigoriev I.V."/>
            <person name="Bonfante P."/>
            <person name="Martin F.M."/>
        </authorList>
    </citation>
    <scope>NUCLEOTIDE SEQUENCE [LARGE SCALE GENOMIC DNA]</scope>
    <source>
        <strain evidence="1 2">ATCC MYA-4762</strain>
    </source>
</reference>
<dbReference type="EMBL" id="ML121537">
    <property type="protein sequence ID" value="RPB25604.1"/>
    <property type="molecule type" value="Genomic_DNA"/>
</dbReference>
<dbReference type="Proteomes" id="UP000267821">
    <property type="component" value="Unassembled WGS sequence"/>
</dbReference>
<gene>
    <name evidence="1" type="ORF">L211DRAFT_836331</name>
</gene>
<dbReference type="InParanoid" id="A0A3N4LRR1"/>
<name>A0A3N4LRR1_9PEZI</name>
<protein>
    <submittedName>
        <fullName evidence="1">Uncharacterized protein</fullName>
    </submittedName>
</protein>
<organism evidence="1 2">
    <name type="scientific">Terfezia boudieri ATCC MYA-4762</name>
    <dbReference type="NCBI Taxonomy" id="1051890"/>
    <lineage>
        <taxon>Eukaryota</taxon>
        <taxon>Fungi</taxon>
        <taxon>Dikarya</taxon>
        <taxon>Ascomycota</taxon>
        <taxon>Pezizomycotina</taxon>
        <taxon>Pezizomycetes</taxon>
        <taxon>Pezizales</taxon>
        <taxon>Pezizaceae</taxon>
        <taxon>Terfezia</taxon>
    </lineage>
</organism>
<proteinExistence type="predicted"/>
<evidence type="ECO:0000313" key="2">
    <source>
        <dbReference type="Proteomes" id="UP000267821"/>
    </source>
</evidence>
<dbReference type="AlphaFoldDB" id="A0A3N4LRR1"/>
<keyword evidence="2" id="KW-1185">Reference proteome</keyword>